<reference evidence="1" key="1">
    <citation type="submission" date="2022-07" db="EMBL/GenBank/DDBJ databases">
        <title>Multi-strain Analysis of Pseudomonas putida Reveals Metabolic and Genetic Diversity.</title>
        <authorList>
            <person name="Monk J.M."/>
        </authorList>
    </citation>
    <scope>NUCLEOTIDE SEQUENCE</scope>
    <source>
        <strain evidence="1">17633</strain>
    </source>
</reference>
<gene>
    <name evidence="1" type="ORF">NP554_30465</name>
</gene>
<organism evidence="1 2">
    <name type="scientific">Pseudomonas asiatica</name>
    <dbReference type="NCBI Taxonomy" id="2219225"/>
    <lineage>
        <taxon>Bacteria</taxon>
        <taxon>Pseudomonadati</taxon>
        <taxon>Pseudomonadota</taxon>
        <taxon>Gammaproteobacteria</taxon>
        <taxon>Pseudomonadales</taxon>
        <taxon>Pseudomonadaceae</taxon>
        <taxon>Pseudomonas</taxon>
    </lineage>
</organism>
<accession>A0A9X4I0Q6</accession>
<sequence length="94" mass="10763">MEDVAKAASNHHWGEGYLEINWGWANMRKHVRATQSLEIKHLWFECLNFSVISSCFHKNPHHGKGLINQSGRRDVSEFSPYLGMAPCLADPSFH</sequence>
<dbReference type="Proteomes" id="UP001150728">
    <property type="component" value="Unassembled WGS sequence"/>
</dbReference>
<feature type="non-terminal residue" evidence="1">
    <location>
        <position position="94"/>
    </location>
</feature>
<protein>
    <submittedName>
        <fullName evidence="1">Uncharacterized protein</fullName>
    </submittedName>
</protein>
<proteinExistence type="predicted"/>
<dbReference type="EMBL" id="JANIAM010000085">
    <property type="protein sequence ID" value="MDD2116106.1"/>
    <property type="molecule type" value="Genomic_DNA"/>
</dbReference>
<dbReference type="AlphaFoldDB" id="A0A9X4I0Q6"/>
<comment type="caution">
    <text evidence="1">The sequence shown here is derived from an EMBL/GenBank/DDBJ whole genome shotgun (WGS) entry which is preliminary data.</text>
</comment>
<name>A0A9X4I0Q6_9PSED</name>
<evidence type="ECO:0000313" key="1">
    <source>
        <dbReference type="EMBL" id="MDD2116106.1"/>
    </source>
</evidence>
<dbReference type="RefSeq" id="WP_274121246.1">
    <property type="nucleotide sequence ID" value="NZ_JANIAM010000085.1"/>
</dbReference>
<evidence type="ECO:0000313" key="2">
    <source>
        <dbReference type="Proteomes" id="UP001150728"/>
    </source>
</evidence>